<sequence length="276" mass="32679">MWKFPKTYELTISFEHLPIPETKLKETILEWENTKLSFLRPFWVLDWKTKPEALGNSRATLTLQSELKNWDKVLVLFFPTWFEKANRERLTNILREKLPVPQSPSKRISVWQKIKTYGKEPVQLLLGNLVMVKASLEMEGIETLDPSRHLQIHENASHIILRISYLKNIQYRFHQKSFQPPYPKFAECYIQTRDKHTDESLGKVFYSFLGYLLEKESDEYLLAYFGFQPKVPKSIRERIPDEIWKTLPDGPTENWVAANLKAEELEFRPVYQVSTS</sequence>
<evidence type="ECO:0000313" key="1">
    <source>
        <dbReference type="EMBL" id="TGL69868.1"/>
    </source>
</evidence>
<protein>
    <submittedName>
        <fullName evidence="1">Uncharacterized protein</fullName>
    </submittedName>
</protein>
<dbReference type="RefSeq" id="WP_135641619.1">
    <property type="nucleotide sequence ID" value="NZ_RQGH01000014.1"/>
</dbReference>
<keyword evidence="2" id="KW-1185">Reference proteome</keyword>
<gene>
    <name evidence="1" type="ORF">EHQ62_07695</name>
</gene>
<reference evidence="1" key="1">
    <citation type="journal article" date="2019" name="PLoS Negl. Trop. Dis.">
        <title>Revisiting the worldwide diversity of Leptospira species in the environment.</title>
        <authorList>
            <person name="Vincent A.T."/>
            <person name="Schiettekatte O."/>
            <person name="Bourhy P."/>
            <person name="Veyrier F.J."/>
            <person name="Picardeau M."/>
        </authorList>
    </citation>
    <scope>NUCLEOTIDE SEQUENCE [LARGE SCALE GENOMIC DNA]</scope>
    <source>
        <strain evidence="1">201702451</strain>
    </source>
</reference>
<organism evidence="1 2">
    <name type="scientific">Leptospira jelokensis</name>
    <dbReference type="NCBI Taxonomy" id="2484931"/>
    <lineage>
        <taxon>Bacteria</taxon>
        <taxon>Pseudomonadati</taxon>
        <taxon>Spirochaetota</taxon>
        <taxon>Spirochaetia</taxon>
        <taxon>Leptospirales</taxon>
        <taxon>Leptospiraceae</taxon>
        <taxon>Leptospira</taxon>
    </lineage>
</organism>
<dbReference type="EMBL" id="RQGH01000014">
    <property type="protein sequence ID" value="TGL69868.1"/>
    <property type="molecule type" value="Genomic_DNA"/>
</dbReference>
<dbReference type="AlphaFoldDB" id="A0A4Z0ZTW4"/>
<comment type="caution">
    <text evidence="1">The sequence shown here is derived from an EMBL/GenBank/DDBJ whole genome shotgun (WGS) entry which is preliminary data.</text>
</comment>
<name>A0A4Z0ZTW4_9LEPT</name>
<proteinExistence type="predicted"/>
<accession>A0A4Z0ZTW4</accession>
<evidence type="ECO:0000313" key="2">
    <source>
        <dbReference type="Proteomes" id="UP000297567"/>
    </source>
</evidence>
<dbReference type="Proteomes" id="UP000297567">
    <property type="component" value="Unassembled WGS sequence"/>
</dbReference>